<accession>A0A558BTD3</accession>
<feature type="domain" description="Dienelactone hydrolase" evidence="1">
    <location>
        <begin position="14"/>
        <end position="202"/>
    </location>
</feature>
<dbReference type="InterPro" id="IPR029058">
    <property type="entry name" value="AB_hydrolase_fold"/>
</dbReference>
<evidence type="ECO:0000313" key="2">
    <source>
        <dbReference type="EMBL" id="TVT39788.1"/>
    </source>
</evidence>
<reference evidence="2 3" key="2">
    <citation type="submission" date="2019-08" db="EMBL/GenBank/DDBJ databases">
        <title>Amycolatopsis acidicola sp. nov., isolated from peat swamp forest soil.</title>
        <authorList>
            <person name="Srisuk N."/>
        </authorList>
    </citation>
    <scope>NUCLEOTIDE SEQUENCE [LARGE SCALE GENOMIC DNA]</scope>
    <source>
        <strain evidence="2 3">TBRC 6029</strain>
    </source>
</reference>
<reference evidence="2 3" key="1">
    <citation type="submission" date="2019-07" db="EMBL/GenBank/DDBJ databases">
        <authorList>
            <person name="Duangmal K."/>
            <person name="Teo W.F.A."/>
        </authorList>
    </citation>
    <scope>NUCLEOTIDE SEQUENCE [LARGE SCALE GENOMIC DNA]</scope>
    <source>
        <strain evidence="2 3">TBRC 6029</strain>
    </source>
</reference>
<dbReference type="OrthoDB" id="2834584at2"/>
<keyword evidence="3" id="KW-1185">Reference proteome</keyword>
<dbReference type="Gene3D" id="3.40.50.1820">
    <property type="entry name" value="alpha/beta hydrolase"/>
    <property type="match status" value="1"/>
</dbReference>
<evidence type="ECO:0000259" key="1">
    <source>
        <dbReference type="Pfam" id="PF01738"/>
    </source>
</evidence>
<gene>
    <name evidence="2" type="ORF">FNH05_23775</name>
</gene>
<keyword evidence="2" id="KW-0378">Hydrolase</keyword>
<proteinExistence type="predicted"/>
<dbReference type="SUPFAM" id="SSF53474">
    <property type="entry name" value="alpha/beta-Hydrolases"/>
    <property type="match status" value="1"/>
</dbReference>
<sequence>MAGDSVRRFGMDDRPGVLLLHPWWGVTAAVVEWAESLAEAGRRVLVPDLYGGKIATTVEEAEAARDGMDTESALRLIGACADELAAAERPWTAMGFSLGAFFACSLAGRGQAGPDELILFYGGAPPRGEGTRTRVVHLHVAPGDEYFTEEEIAETENGFRAAGAEVRTYRYHAGHWFAERDSPAFDAAAFALARTRVLDRLRAWLP</sequence>
<dbReference type="InterPro" id="IPR002925">
    <property type="entry name" value="Dienelactn_hydro"/>
</dbReference>
<dbReference type="Pfam" id="PF01738">
    <property type="entry name" value="DLH"/>
    <property type="match status" value="1"/>
</dbReference>
<protein>
    <submittedName>
        <fullName evidence="2">Dienelactone hydrolase family protein</fullName>
    </submittedName>
</protein>
<dbReference type="RefSeq" id="WP_144590929.1">
    <property type="nucleotide sequence ID" value="NZ_VJWX01000273.1"/>
</dbReference>
<name>A0A558BTD3_9PSEU</name>
<dbReference type="PANTHER" id="PTHR46623:SF6">
    <property type="entry name" value="ALPHA_BETA-HYDROLASES SUPERFAMILY PROTEIN"/>
    <property type="match status" value="1"/>
</dbReference>
<dbReference type="InterPro" id="IPR051049">
    <property type="entry name" value="Dienelactone_hydrolase-like"/>
</dbReference>
<dbReference type="PANTHER" id="PTHR46623">
    <property type="entry name" value="CARBOXYMETHYLENEBUTENOLIDASE-RELATED"/>
    <property type="match status" value="1"/>
</dbReference>
<evidence type="ECO:0000313" key="3">
    <source>
        <dbReference type="Proteomes" id="UP000320011"/>
    </source>
</evidence>
<dbReference type="AlphaFoldDB" id="A0A558BTD3"/>
<dbReference type="EMBL" id="VJWX01000273">
    <property type="protein sequence ID" value="TVT39788.1"/>
    <property type="molecule type" value="Genomic_DNA"/>
</dbReference>
<dbReference type="GO" id="GO:0016787">
    <property type="term" value="F:hydrolase activity"/>
    <property type="evidence" value="ECO:0007669"/>
    <property type="project" value="UniProtKB-KW"/>
</dbReference>
<dbReference type="Proteomes" id="UP000320011">
    <property type="component" value="Unassembled WGS sequence"/>
</dbReference>
<comment type="caution">
    <text evidence="2">The sequence shown here is derived from an EMBL/GenBank/DDBJ whole genome shotgun (WGS) entry which is preliminary data.</text>
</comment>
<organism evidence="2 3">
    <name type="scientific">Amycolatopsis rhizosphaerae</name>
    <dbReference type="NCBI Taxonomy" id="2053003"/>
    <lineage>
        <taxon>Bacteria</taxon>
        <taxon>Bacillati</taxon>
        <taxon>Actinomycetota</taxon>
        <taxon>Actinomycetes</taxon>
        <taxon>Pseudonocardiales</taxon>
        <taxon>Pseudonocardiaceae</taxon>
        <taxon>Amycolatopsis</taxon>
    </lineage>
</organism>